<proteinExistence type="predicted"/>
<sequence>MNIAMIGSGHIGGTLGSTWATKGHRVTFGSRDPRSERMRALLESIGPNAAATSIKEAAAFGEIIVLAVPGTEIERVLEEAGDLRRKIVVNATMLFDGRSADAEVRRLANGARVVRAFHTSTWEALATPRFGGANATLFMSGEDEEAKQTVFRLGAEAGFDMVDTGGTEAMAEIEKGLFSFWTALSPQFGRDYAIRVLRREESQPL</sequence>
<dbReference type="InterPro" id="IPR028939">
    <property type="entry name" value="P5C_Rdtase_cat_N"/>
</dbReference>
<gene>
    <name evidence="3" type="ORF">DQG23_04255</name>
</gene>
<keyword evidence="4" id="KW-1185">Reference proteome</keyword>
<name>A0A329MU20_9BACL</name>
<dbReference type="PANTHER" id="PTHR14239">
    <property type="entry name" value="DUDULIN-RELATED"/>
    <property type="match status" value="1"/>
</dbReference>
<dbReference type="SUPFAM" id="SSF51735">
    <property type="entry name" value="NAD(P)-binding Rossmann-fold domains"/>
    <property type="match status" value="1"/>
</dbReference>
<accession>A0A329MU20</accession>
<dbReference type="Proteomes" id="UP000250369">
    <property type="component" value="Unassembled WGS sequence"/>
</dbReference>
<evidence type="ECO:0000256" key="1">
    <source>
        <dbReference type="ARBA" id="ARBA00023002"/>
    </source>
</evidence>
<dbReference type="GO" id="GO:0016491">
    <property type="term" value="F:oxidoreductase activity"/>
    <property type="evidence" value="ECO:0007669"/>
    <property type="project" value="UniProtKB-KW"/>
</dbReference>
<evidence type="ECO:0000313" key="3">
    <source>
        <dbReference type="EMBL" id="RAV23411.1"/>
    </source>
</evidence>
<dbReference type="InterPro" id="IPR051267">
    <property type="entry name" value="STEAP_metalloreductase"/>
</dbReference>
<dbReference type="AlphaFoldDB" id="A0A329MU20"/>
<evidence type="ECO:0000313" key="4">
    <source>
        <dbReference type="Proteomes" id="UP000250369"/>
    </source>
</evidence>
<dbReference type="InterPro" id="IPR036291">
    <property type="entry name" value="NAD(P)-bd_dom_sf"/>
</dbReference>
<dbReference type="OrthoDB" id="9786864at2"/>
<protein>
    <submittedName>
        <fullName evidence="3">NADP oxidoreductase</fullName>
    </submittedName>
</protein>
<organism evidence="3 4">
    <name type="scientific">Paenibacillus contaminans</name>
    <dbReference type="NCBI Taxonomy" id="450362"/>
    <lineage>
        <taxon>Bacteria</taxon>
        <taxon>Bacillati</taxon>
        <taxon>Bacillota</taxon>
        <taxon>Bacilli</taxon>
        <taxon>Bacillales</taxon>
        <taxon>Paenibacillaceae</taxon>
        <taxon>Paenibacillus</taxon>
    </lineage>
</organism>
<comment type="caution">
    <text evidence="3">The sequence shown here is derived from an EMBL/GenBank/DDBJ whole genome shotgun (WGS) entry which is preliminary data.</text>
</comment>
<feature type="domain" description="Pyrroline-5-carboxylate reductase catalytic N-terminal" evidence="2">
    <location>
        <begin position="3"/>
        <end position="92"/>
    </location>
</feature>
<dbReference type="Pfam" id="PF03807">
    <property type="entry name" value="F420_oxidored"/>
    <property type="match status" value="1"/>
</dbReference>
<dbReference type="RefSeq" id="WP_113029521.1">
    <property type="nucleotide sequence ID" value="NZ_QMFB01000001.1"/>
</dbReference>
<keyword evidence="1" id="KW-0560">Oxidoreductase</keyword>
<dbReference type="EMBL" id="QMFB01000001">
    <property type="protein sequence ID" value="RAV23411.1"/>
    <property type="molecule type" value="Genomic_DNA"/>
</dbReference>
<reference evidence="3 4" key="1">
    <citation type="journal article" date="2009" name="Int. J. Syst. Evol. Microbiol.">
        <title>Paenibacillus contaminans sp. nov., isolated from a contaminated laboratory plate.</title>
        <authorList>
            <person name="Chou J.H."/>
            <person name="Lee J.H."/>
            <person name="Lin M.C."/>
            <person name="Chang P.S."/>
            <person name="Arun A.B."/>
            <person name="Young C.C."/>
            <person name="Chen W.M."/>
        </authorList>
    </citation>
    <scope>NUCLEOTIDE SEQUENCE [LARGE SCALE GENOMIC DNA]</scope>
    <source>
        <strain evidence="3 4">CKOBP-6</strain>
    </source>
</reference>
<evidence type="ECO:0000259" key="2">
    <source>
        <dbReference type="Pfam" id="PF03807"/>
    </source>
</evidence>
<dbReference type="Gene3D" id="3.40.50.720">
    <property type="entry name" value="NAD(P)-binding Rossmann-like Domain"/>
    <property type="match status" value="1"/>
</dbReference>